<organism evidence="1 2">
    <name type="scientific">Tengunoibacter tsumagoiensis</name>
    <dbReference type="NCBI Taxonomy" id="2014871"/>
    <lineage>
        <taxon>Bacteria</taxon>
        <taxon>Bacillati</taxon>
        <taxon>Chloroflexota</taxon>
        <taxon>Ktedonobacteria</taxon>
        <taxon>Ktedonobacterales</taxon>
        <taxon>Dictyobacteraceae</taxon>
        <taxon>Tengunoibacter</taxon>
    </lineage>
</organism>
<evidence type="ECO:0000313" key="2">
    <source>
        <dbReference type="Proteomes" id="UP000287352"/>
    </source>
</evidence>
<dbReference type="PANTHER" id="PTHR30595:SF6">
    <property type="entry name" value="SCHLAFEN ALBA-2 DOMAIN-CONTAINING PROTEIN"/>
    <property type="match status" value="1"/>
</dbReference>
<proteinExistence type="predicted"/>
<sequence length="128" mass="14616">MDPLQELIDGAEAFPNHSIADGARIGGWKRIDIQEYSIEVMREAIVNAVVHRDYSQRRESISVFYYPDRIEVHSPGLLLPAITMKLMEQGEVQLKLRNPILANLLRDIPGYMERIGSGIYFMLMKVNA</sequence>
<keyword evidence="2" id="KW-1185">Reference proteome</keyword>
<reference evidence="2" key="1">
    <citation type="submission" date="2018-12" db="EMBL/GenBank/DDBJ databases">
        <title>Tengunoibacter tsumagoiensis gen. nov., sp. nov., Dictyobacter kobayashii sp. nov., D. alpinus sp. nov., and D. joshuensis sp. nov. and description of Dictyobacteraceae fam. nov. within the order Ktedonobacterales isolated from Tengu-no-mugimeshi.</title>
        <authorList>
            <person name="Wang C.M."/>
            <person name="Zheng Y."/>
            <person name="Sakai Y."/>
            <person name="Toyoda A."/>
            <person name="Minakuchi Y."/>
            <person name="Abe K."/>
            <person name="Yokota A."/>
            <person name="Yabe S."/>
        </authorList>
    </citation>
    <scope>NUCLEOTIDE SEQUENCE [LARGE SCALE GENOMIC DNA]</scope>
    <source>
        <strain evidence="2">Uno3</strain>
    </source>
</reference>
<evidence type="ECO:0000313" key="1">
    <source>
        <dbReference type="EMBL" id="GCE15800.1"/>
    </source>
</evidence>
<dbReference type="RefSeq" id="WP_126583213.1">
    <property type="nucleotide sequence ID" value="NZ_BIFR01000002.1"/>
</dbReference>
<dbReference type="EMBL" id="BIFR01000002">
    <property type="protein sequence ID" value="GCE15800.1"/>
    <property type="molecule type" value="Genomic_DNA"/>
</dbReference>
<accession>A0A402A9I3</accession>
<dbReference type="Gene3D" id="3.30.565.60">
    <property type="match status" value="1"/>
</dbReference>
<dbReference type="InterPro" id="IPR038475">
    <property type="entry name" value="RecG_C_sf"/>
</dbReference>
<protein>
    <submittedName>
        <fullName evidence="1">Uncharacterized protein</fullName>
    </submittedName>
</protein>
<dbReference type="OrthoDB" id="320597at2"/>
<comment type="caution">
    <text evidence="1">The sequence shown here is derived from an EMBL/GenBank/DDBJ whole genome shotgun (WGS) entry which is preliminary data.</text>
</comment>
<dbReference type="PANTHER" id="PTHR30595">
    <property type="entry name" value="GLPR-RELATED TRANSCRIPTIONAL REPRESSOR"/>
    <property type="match status" value="1"/>
</dbReference>
<dbReference type="Proteomes" id="UP000287352">
    <property type="component" value="Unassembled WGS sequence"/>
</dbReference>
<name>A0A402A9I3_9CHLR</name>
<dbReference type="Pfam" id="PF13749">
    <property type="entry name" value="HATPase_c_4"/>
    <property type="match status" value="1"/>
</dbReference>
<dbReference type="AlphaFoldDB" id="A0A402A9I3"/>
<gene>
    <name evidence="1" type="ORF">KTT_56590</name>
</gene>